<dbReference type="SUPFAM" id="SSF81593">
    <property type="entry name" value="Nucleotidyltransferase substrate binding subunit/domain"/>
    <property type="match status" value="1"/>
</dbReference>
<dbReference type="HOGENOM" id="CLU_3258811_0_0_0"/>
<dbReference type="AlphaFoldDB" id="C1DTP9"/>
<sequence>MRELRNILVHEYEDEKDKVSKTLNKIYDEIPFFENFLEKLKL</sequence>
<name>C1DTP9_SULAA</name>
<dbReference type="KEGG" id="saf:SULAZ_0494"/>
<dbReference type="Proteomes" id="UP000001369">
    <property type="component" value="Chromosome"/>
</dbReference>
<dbReference type="EMBL" id="CP001229">
    <property type="protein sequence ID" value="ACN99218.1"/>
    <property type="molecule type" value="Genomic_DNA"/>
</dbReference>
<accession>C1DTP9</accession>
<keyword evidence="2" id="KW-1185">Reference proteome</keyword>
<proteinExistence type="predicted"/>
<gene>
    <name evidence="1" type="ordered locus">SULAZ_0494</name>
</gene>
<dbReference type="Gene3D" id="1.20.120.330">
    <property type="entry name" value="Nucleotidyltransferases domain 2"/>
    <property type="match status" value="1"/>
</dbReference>
<organism evidence="1 2">
    <name type="scientific">Sulfurihydrogenibium azorense (strain DSM 15241 / OCM 825 / Az-Fu1)</name>
    <dbReference type="NCBI Taxonomy" id="204536"/>
    <lineage>
        <taxon>Bacteria</taxon>
        <taxon>Pseudomonadati</taxon>
        <taxon>Aquificota</taxon>
        <taxon>Aquificia</taxon>
        <taxon>Aquificales</taxon>
        <taxon>Hydrogenothermaceae</taxon>
        <taxon>Sulfurihydrogenibium</taxon>
    </lineage>
</organism>
<reference evidence="1 2" key="1">
    <citation type="journal article" date="2009" name="J. Bacteriol.">
        <title>Complete and draft genome sequences of six members of the Aquificales.</title>
        <authorList>
            <person name="Reysenbach A.L."/>
            <person name="Hamamura N."/>
            <person name="Podar M."/>
            <person name="Griffiths E."/>
            <person name="Ferreira S."/>
            <person name="Hochstein R."/>
            <person name="Heidelberg J."/>
            <person name="Johnson J."/>
            <person name="Mead D."/>
            <person name="Pohorille A."/>
            <person name="Sarmiento M."/>
            <person name="Schweighofer K."/>
            <person name="Seshadri R."/>
            <person name="Voytek M.A."/>
        </authorList>
    </citation>
    <scope>NUCLEOTIDE SEQUENCE [LARGE SCALE GENOMIC DNA]</scope>
    <source>
        <strain evidence="2">Az-Fu1 / DSM 15241 / OCM 825</strain>
    </source>
</reference>
<dbReference type="RefSeq" id="WP_012674536.1">
    <property type="nucleotide sequence ID" value="NC_012438.1"/>
</dbReference>
<evidence type="ECO:0000313" key="2">
    <source>
        <dbReference type="Proteomes" id="UP000001369"/>
    </source>
</evidence>
<protein>
    <submittedName>
        <fullName evidence="1">Uncharacterized protein</fullName>
    </submittedName>
</protein>
<dbReference type="STRING" id="204536.SULAZ_0494"/>
<evidence type="ECO:0000313" key="1">
    <source>
        <dbReference type="EMBL" id="ACN99218.1"/>
    </source>
</evidence>